<keyword evidence="4" id="KW-0067">ATP-binding</keyword>
<keyword evidence="2" id="KW-0436">Ligase</keyword>
<dbReference type="GO" id="GO:0003910">
    <property type="term" value="F:DNA ligase (ATP) activity"/>
    <property type="evidence" value="ECO:0007669"/>
    <property type="project" value="InterPro"/>
</dbReference>
<dbReference type="GO" id="GO:0005524">
    <property type="term" value="F:ATP binding"/>
    <property type="evidence" value="ECO:0007669"/>
    <property type="project" value="UniProtKB-KW"/>
</dbReference>
<dbReference type="InterPro" id="IPR036599">
    <property type="entry name" value="DNA_ligase_N_sf"/>
</dbReference>
<evidence type="ECO:0000256" key="4">
    <source>
        <dbReference type="ARBA" id="ARBA00022840"/>
    </source>
</evidence>
<dbReference type="GeneID" id="89942040"/>
<evidence type="ECO:0000256" key="6">
    <source>
        <dbReference type="SAM" id="MobiDB-lite"/>
    </source>
</evidence>
<dbReference type="InterPro" id="IPR012340">
    <property type="entry name" value="NA-bd_OB-fold"/>
</dbReference>
<feature type="region of interest" description="Disordered" evidence="6">
    <location>
        <begin position="958"/>
        <end position="984"/>
    </location>
</feature>
<dbReference type="InterPro" id="IPR029710">
    <property type="entry name" value="LIG4"/>
</dbReference>
<dbReference type="InterPro" id="IPR012308">
    <property type="entry name" value="DNA_ligase_ATP-dep_N"/>
</dbReference>
<feature type="region of interest" description="Disordered" evidence="6">
    <location>
        <begin position="670"/>
        <end position="742"/>
    </location>
</feature>
<reference evidence="8" key="1">
    <citation type="journal article" date="2023" name="Mol. Phylogenet. Evol.">
        <title>Genome-scale phylogeny and comparative genomics of the fungal order Sordariales.</title>
        <authorList>
            <person name="Hensen N."/>
            <person name="Bonometti L."/>
            <person name="Westerberg I."/>
            <person name="Brannstrom I.O."/>
            <person name="Guillou S."/>
            <person name="Cros-Aarteil S."/>
            <person name="Calhoun S."/>
            <person name="Haridas S."/>
            <person name="Kuo A."/>
            <person name="Mondo S."/>
            <person name="Pangilinan J."/>
            <person name="Riley R."/>
            <person name="LaButti K."/>
            <person name="Andreopoulos B."/>
            <person name="Lipzen A."/>
            <person name="Chen C."/>
            <person name="Yan M."/>
            <person name="Daum C."/>
            <person name="Ng V."/>
            <person name="Clum A."/>
            <person name="Steindorff A."/>
            <person name="Ohm R.A."/>
            <person name="Martin F."/>
            <person name="Silar P."/>
            <person name="Natvig D.O."/>
            <person name="Lalanne C."/>
            <person name="Gautier V."/>
            <person name="Ament-Velasquez S.L."/>
            <person name="Kruys A."/>
            <person name="Hutchinson M.I."/>
            <person name="Powell A.J."/>
            <person name="Barry K."/>
            <person name="Miller A.N."/>
            <person name="Grigoriev I.V."/>
            <person name="Debuchy R."/>
            <person name="Gladieux P."/>
            <person name="Hiltunen Thoren M."/>
            <person name="Johannesson H."/>
        </authorList>
    </citation>
    <scope>NUCLEOTIDE SEQUENCE</scope>
    <source>
        <strain evidence="8">CBS 508.74</strain>
    </source>
</reference>
<name>A0AAN6QI11_9PEZI</name>
<feature type="compositionally biased region" description="Low complexity" evidence="6">
    <location>
        <begin position="717"/>
        <end position="728"/>
    </location>
</feature>
<evidence type="ECO:0000256" key="3">
    <source>
        <dbReference type="ARBA" id="ARBA00022741"/>
    </source>
</evidence>
<dbReference type="PANTHER" id="PTHR45997">
    <property type="entry name" value="DNA LIGASE 4"/>
    <property type="match status" value="1"/>
</dbReference>
<dbReference type="GO" id="GO:0032807">
    <property type="term" value="C:DNA ligase IV complex"/>
    <property type="evidence" value="ECO:0007669"/>
    <property type="project" value="TreeGrafter"/>
</dbReference>
<dbReference type="Pfam" id="PF04675">
    <property type="entry name" value="DNA_ligase_A_N"/>
    <property type="match status" value="1"/>
</dbReference>
<dbReference type="Pfam" id="PF01068">
    <property type="entry name" value="DNA_ligase_A_M"/>
    <property type="match status" value="1"/>
</dbReference>
<evidence type="ECO:0000259" key="7">
    <source>
        <dbReference type="PROSITE" id="PS50160"/>
    </source>
</evidence>
<dbReference type="Proteomes" id="UP001302812">
    <property type="component" value="Unassembled WGS sequence"/>
</dbReference>
<feature type="compositionally biased region" description="Polar residues" evidence="6">
    <location>
        <begin position="961"/>
        <end position="982"/>
    </location>
</feature>
<reference evidence="8" key="2">
    <citation type="submission" date="2023-05" db="EMBL/GenBank/DDBJ databases">
        <authorList>
            <consortium name="Lawrence Berkeley National Laboratory"/>
            <person name="Steindorff A."/>
            <person name="Hensen N."/>
            <person name="Bonometti L."/>
            <person name="Westerberg I."/>
            <person name="Brannstrom I.O."/>
            <person name="Guillou S."/>
            <person name="Cros-Aarteil S."/>
            <person name="Calhoun S."/>
            <person name="Haridas S."/>
            <person name="Kuo A."/>
            <person name="Mondo S."/>
            <person name="Pangilinan J."/>
            <person name="Riley R."/>
            <person name="Labutti K."/>
            <person name="Andreopoulos B."/>
            <person name="Lipzen A."/>
            <person name="Chen C."/>
            <person name="Yanf M."/>
            <person name="Daum C."/>
            <person name="Ng V."/>
            <person name="Clum A."/>
            <person name="Ohm R."/>
            <person name="Martin F."/>
            <person name="Silar P."/>
            <person name="Natvig D."/>
            <person name="Lalanne C."/>
            <person name="Gautier V."/>
            <person name="Ament-Velasquez S.L."/>
            <person name="Kruys A."/>
            <person name="Hutchinson M.I."/>
            <person name="Powell A.J."/>
            <person name="Barry K."/>
            <person name="Miller A.N."/>
            <person name="Grigoriev I.V."/>
            <person name="Debuchy R."/>
            <person name="Gladieux P."/>
            <person name="Thoren M.H."/>
            <person name="Johannesson H."/>
        </authorList>
    </citation>
    <scope>NUCLEOTIDE SEQUENCE</scope>
    <source>
        <strain evidence="8">CBS 508.74</strain>
    </source>
</reference>
<comment type="caution">
    <text evidence="8">The sequence shown here is derived from an EMBL/GenBank/DDBJ whole genome shotgun (WGS) entry which is preliminary data.</text>
</comment>
<dbReference type="PROSITE" id="PS50160">
    <property type="entry name" value="DNA_LIGASE_A3"/>
    <property type="match status" value="1"/>
</dbReference>
<dbReference type="Gene3D" id="2.40.50.140">
    <property type="entry name" value="Nucleic acid-binding proteins"/>
    <property type="match status" value="1"/>
</dbReference>
<dbReference type="Gene3D" id="3.30.470.30">
    <property type="entry name" value="DNA ligase/mRNA capping enzyme"/>
    <property type="match status" value="1"/>
</dbReference>
<feature type="compositionally biased region" description="Polar residues" evidence="6">
    <location>
        <begin position="692"/>
        <end position="703"/>
    </location>
</feature>
<keyword evidence="3" id="KW-0547">Nucleotide-binding</keyword>
<dbReference type="AlphaFoldDB" id="A0AAN6QI11"/>
<keyword evidence="5" id="KW-0539">Nucleus</keyword>
<feature type="compositionally biased region" description="Basic and acidic residues" evidence="6">
    <location>
        <begin position="832"/>
        <end position="842"/>
    </location>
</feature>
<feature type="domain" description="ATP-dependent DNA ligase family profile" evidence="7">
    <location>
        <begin position="387"/>
        <end position="507"/>
    </location>
</feature>
<gene>
    <name evidence="8" type="ORF">N656DRAFT_799747</name>
</gene>
<sequence>MPFLFSYVCDLLQSLDNNRLARSGLRSKATIIQDWFRGHQAQLYRDELDTAALLSALLPEKRTDRVYFLREKKLQTVIGRALGLGRSRIAQLGRWSNPEARVDLAECVESILNETPNPVSPTERGVTVEEIDQLLHAIAATCRFSSPAVRSSASAGRLANKELALGDLYKRLPARDAKWLTRLILKNYEPVVLDQHVVCQSYHPLLPAILNVQDDLAAASRILDSYRRGQKVTEAATGLTGLAQSLKPTLGVKIGRQKWIKGRSIKHCLSMVQGRISCEEKMDGEYCQIHIDLSKDHDCIQIFSKSGKDSTRDRLALHESIRNSLHLGKPSCPLKKGCILEGELVVYSDKDSKVLDFHKIRKHVSRSGSFLGTSRDSQPHPWEHLMIVYYDLLMIDDESLLFVKHSERFQRLKDLIAVVPGRYALVKRVIIDCDRPSATSDLRRAFAKCITARGEGLVLKADDPYFDWSPSRRPYACCAIKLKKEYIGHFGDIGDFTVVGARYDAAKARAYTIPKVKWTHFYVGCLENKDEVRRFGKRPQFVVTNVVELNATQLDVFTTSINPEAVPAESNTTISLRIEPGIDNGKRPSVIFPTPPVVDLRCFSFEKEGNKGFWSPRFPSVTKIHSDRTYHDALSFDELQDMAIKEKELPPPEDNQELLGWIAALEQSEPTATVGETSQSSVSTGAAPMTPSHKSSQSCQSPVSPGPRLRGPREIDSPTSRRSTSTQTGQLTPPRSSAIQVPESATPNVLLDMNEAAQNRKRPHEALGCDNMHERAKMQRCSSDHISTTRPSQSNSMNLTATGLVGASASPSRRNSHAGLRIPRLSASRSMPRVDMEGEDSRVRDAARLSVPASQSFHGVLVPVFASSASSSGSSVLPSKHNNISFNQVSATTAETTATRNCRSLGDSCKLSTYSIMLSPCIANFPWVTENLLVSHGVTEFIRDPKAWLRDGQASGATAAVPSTSDISANSTAESAGHPSSLNKKRRRCKKLVLVDARRREATEAFLASIKAAQLKRRNGEREYVPVFDWRVLESVMEEERRCCLGKEKPGGRFEISSGQSIWKQYWIGLA</sequence>
<dbReference type="GO" id="GO:0006310">
    <property type="term" value="P:DNA recombination"/>
    <property type="evidence" value="ECO:0007669"/>
    <property type="project" value="InterPro"/>
</dbReference>
<dbReference type="SUPFAM" id="SSF56091">
    <property type="entry name" value="DNA ligase/mRNA capping enzyme, catalytic domain"/>
    <property type="match status" value="1"/>
</dbReference>
<dbReference type="CDD" id="cd08039">
    <property type="entry name" value="Adenylation_DNA_ligase_Fungal"/>
    <property type="match status" value="1"/>
</dbReference>
<dbReference type="GO" id="GO:0006297">
    <property type="term" value="P:nucleotide-excision repair, DNA gap filling"/>
    <property type="evidence" value="ECO:0007669"/>
    <property type="project" value="TreeGrafter"/>
</dbReference>
<dbReference type="RefSeq" id="XP_064668182.1">
    <property type="nucleotide sequence ID" value="XM_064817915.1"/>
</dbReference>
<dbReference type="InterPro" id="IPR012310">
    <property type="entry name" value="DNA_ligase_ATP-dep_cent"/>
</dbReference>
<evidence type="ECO:0000256" key="2">
    <source>
        <dbReference type="ARBA" id="ARBA00022598"/>
    </source>
</evidence>
<evidence type="ECO:0000256" key="5">
    <source>
        <dbReference type="ARBA" id="ARBA00023242"/>
    </source>
</evidence>
<dbReference type="GO" id="GO:0003677">
    <property type="term" value="F:DNA binding"/>
    <property type="evidence" value="ECO:0007669"/>
    <property type="project" value="InterPro"/>
</dbReference>
<comment type="similarity">
    <text evidence="1">Belongs to the ATP-dependent DNA ligase family.</text>
</comment>
<evidence type="ECO:0000313" key="8">
    <source>
        <dbReference type="EMBL" id="KAK4110612.1"/>
    </source>
</evidence>
<dbReference type="GO" id="GO:0006303">
    <property type="term" value="P:double-strand break repair via nonhomologous end joining"/>
    <property type="evidence" value="ECO:0007669"/>
    <property type="project" value="TreeGrafter"/>
</dbReference>
<keyword evidence="9" id="KW-1185">Reference proteome</keyword>
<dbReference type="EMBL" id="MU853349">
    <property type="protein sequence ID" value="KAK4110612.1"/>
    <property type="molecule type" value="Genomic_DNA"/>
</dbReference>
<dbReference type="PANTHER" id="PTHR45997:SF2">
    <property type="entry name" value="ATP DEPENDENT DNA LIGASE DOMAIN PROTEIN (AFU_ORTHOLOGUE AFUA_5G02430)"/>
    <property type="match status" value="1"/>
</dbReference>
<feature type="compositionally biased region" description="Polar residues" evidence="6">
    <location>
        <begin position="729"/>
        <end position="742"/>
    </location>
</feature>
<protein>
    <recommendedName>
        <fullName evidence="7">ATP-dependent DNA ligase family profile domain-containing protein</fullName>
    </recommendedName>
</protein>
<dbReference type="Gene3D" id="1.10.3260.10">
    <property type="entry name" value="DNA ligase, ATP-dependent, N-terminal domain"/>
    <property type="match status" value="1"/>
</dbReference>
<proteinExistence type="inferred from homology"/>
<evidence type="ECO:0000256" key="1">
    <source>
        <dbReference type="ARBA" id="ARBA00007572"/>
    </source>
</evidence>
<feature type="compositionally biased region" description="Polar residues" evidence="6">
    <location>
        <begin position="670"/>
        <end position="684"/>
    </location>
</feature>
<organism evidence="8 9">
    <name type="scientific">Canariomyces notabilis</name>
    <dbReference type="NCBI Taxonomy" id="2074819"/>
    <lineage>
        <taxon>Eukaryota</taxon>
        <taxon>Fungi</taxon>
        <taxon>Dikarya</taxon>
        <taxon>Ascomycota</taxon>
        <taxon>Pezizomycotina</taxon>
        <taxon>Sordariomycetes</taxon>
        <taxon>Sordariomycetidae</taxon>
        <taxon>Sordariales</taxon>
        <taxon>Chaetomiaceae</taxon>
        <taxon>Canariomyces</taxon>
    </lineage>
</organism>
<accession>A0AAN6QI11</accession>
<feature type="region of interest" description="Disordered" evidence="6">
    <location>
        <begin position="807"/>
        <end position="842"/>
    </location>
</feature>
<evidence type="ECO:0000313" key="9">
    <source>
        <dbReference type="Proteomes" id="UP001302812"/>
    </source>
</evidence>